<dbReference type="SUPFAM" id="SSF53448">
    <property type="entry name" value="Nucleotide-diphospho-sugar transferases"/>
    <property type="match status" value="1"/>
</dbReference>
<evidence type="ECO:0000313" key="2">
    <source>
        <dbReference type="EMBL" id="WAW15522.1"/>
    </source>
</evidence>
<evidence type="ECO:0000259" key="1">
    <source>
        <dbReference type="Pfam" id="PF00535"/>
    </source>
</evidence>
<protein>
    <submittedName>
        <fullName evidence="2">Glycosyltransferase family 2 protein</fullName>
    </submittedName>
</protein>
<dbReference type="Pfam" id="PF00535">
    <property type="entry name" value="Glycos_transf_2"/>
    <property type="match status" value="1"/>
</dbReference>
<evidence type="ECO:0000313" key="3">
    <source>
        <dbReference type="Proteomes" id="UP001164187"/>
    </source>
</evidence>
<sequence>MVAFNEKNYIDGLVSVIIPVYNSEKFLEETVDSVLKQTYNEIEIICIDDKSTDNSGKLIDSLSSKYKNIIPIHLEENSGVATARNVGIENANGRYIAFLDSDDKWKEEKIEKQINFMKENDYAFTFTTYSFINENSKILNKKVKAKKEVSYKQMLVHNRISCLTVVIDRYKVDKINMPKIRHEDYATWLNIMRDGTNAYGLDEDLALYRSSGDSLSGNKLKAAKWTWNILRNVEHLNIVRASAYFTVYASVNVIKHFIKR</sequence>
<dbReference type="RefSeq" id="WP_269312195.1">
    <property type="nucleotide sequence ID" value="NZ_CP114052.1"/>
</dbReference>
<dbReference type="Proteomes" id="UP001164187">
    <property type="component" value="Chromosome"/>
</dbReference>
<accession>A0ABY7JQ90</accession>
<proteinExistence type="predicted"/>
<feature type="domain" description="Glycosyltransferase 2-like" evidence="1">
    <location>
        <begin position="15"/>
        <end position="146"/>
    </location>
</feature>
<dbReference type="PANTHER" id="PTHR22916:SF3">
    <property type="entry name" value="UDP-GLCNAC:BETAGAL BETA-1,3-N-ACETYLGLUCOSAMINYLTRANSFERASE-LIKE PROTEIN 1"/>
    <property type="match status" value="1"/>
</dbReference>
<dbReference type="CDD" id="cd00761">
    <property type="entry name" value="Glyco_tranf_GTA_type"/>
    <property type="match status" value="1"/>
</dbReference>
<dbReference type="InterPro" id="IPR001173">
    <property type="entry name" value="Glyco_trans_2-like"/>
</dbReference>
<gene>
    <name evidence="2" type="ORF">O0R46_03505</name>
</gene>
<dbReference type="EMBL" id="CP114052">
    <property type="protein sequence ID" value="WAW15522.1"/>
    <property type="molecule type" value="Genomic_DNA"/>
</dbReference>
<keyword evidence="3" id="KW-1185">Reference proteome</keyword>
<name>A0ABY7JQ90_9FIRM</name>
<dbReference type="InterPro" id="IPR029044">
    <property type="entry name" value="Nucleotide-diphossugar_trans"/>
</dbReference>
<reference evidence="2" key="1">
    <citation type="submission" date="2022-12" db="EMBL/GenBank/DDBJ databases">
        <title>Peptostreptococcus.</title>
        <authorList>
            <person name="Lee S.H."/>
        </authorList>
    </citation>
    <scope>NUCLEOTIDE SEQUENCE</scope>
    <source>
        <strain evidence="2">CBA3647</strain>
    </source>
</reference>
<organism evidence="2 3">
    <name type="scientific">Peptostreptococcus equinus</name>
    <dbReference type="NCBI Taxonomy" id="3003601"/>
    <lineage>
        <taxon>Bacteria</taxon>
        <taxon>Bacillati</taxon>
        <taxon>Bacillota</taxon>
        <taxon>Clostridia</taxon>
        <taxon>Peptostreptococcales</taxon>
        <taxon>Peptostreptococcaceae</taxon>
        <taxon>Peptostreptococcus</taxon>
    </lineage>
</organism>
<dbReference type="PANTHER" id="PTHR22916">
    <property type="entry name" value="GLYCOSYLTRANSFERASE"/>
    <property type="match status" value="1"/>
</dbReference>
<dbReference type="Gene3D" id="3.90.550.10">
    <property type="entry name" value="Spore Coat Polysaccharide Biosynthesis Protein SpsA, Chain A"/>
    <property type="match status" value="1"/>
</dbReference>